<dbReference type="PANTHER" id="PTHR46623:SF6">
    <property type="entry name" value="ALPHA_BETA-HYDROLASES SUPERFAMILY PROTEIN"/>
    <property type="match status" value="1"/>
</dbReference>
<reference evidence="1 2" key="1">
    <citation type="journal article" date="2013" name="Genome Announc.">
        <title>Draft Genome Sequence of Desulfotignum phosphitoxidans DSM 13687 Strain FiPS-3.</title>
        <authorList>
            <person name="Poehlein A."/>
            <person name="Daniel R."/>
            <person name="Simeonova D.D."/>
        </authorList>
    </citation>
    <scope>NUCLEOTIDE SEQUENCE [LARGE SCALE GENOMIC DNA]</scope>
    <source>
        <strain evidence="1 2">DSM 13687</strain>
    </source>
</reference>
<protein>
    <recommendedName>
        <fullName evidence="3">Dienelactone hydrolase domain-containing protein</fullName>
    </recommendedName>
</protein>
<evidence type="ECO:0000313" key="2">
    <source>
        <dbReference type="Proteomes" id="UP000014216"/>
    </source>
</evidence>
<dbReference type="EMBL" id="APJX01000008">
    <property type="protein sequence ID" value="EMS78387.1"/>
    <property type="molecule type" value="Genomic_DNA"/>
</dbReference>
<organism evidence="1 2">
    <name type="scientific">Desulfotignum phosphitoxidans DSM 13687</name>
    <dbReference type="NCBI Taxonomy" id="1286635"/>
    <lineage>
        <taxon>Bacteria</taxon>
        <taxon>Pseudomonadati</taxon>
        <taxon>Thermodesulfobacteriota</taxon>
        <taxon>Desulfobacteria</taxon>
        <taxon>Desulfobacterales</taxon>
        <taxon>Desulfobacteraceae</taxon>
        <taxon>Desulfotignum</taxon>
    </lineage>
</organism>
<sequence>MNLLIVSDIFGRTKALDDLADYFDDKKIQTEILDPYHRRYMDFENEDQAYREFHAETGLGNYINLLRQKLLGKKPEKTVILGFSVGASAIWAVSHHIEAEPFKGICFYSSQIRNSLEIKPKIKIELYFAKAEPAYDVDAIISKLEINNNVTCFKTKFMHGFMNERSKNFNEDGFLKYREIIKTSIARHLTGSVDVG</sequence>
<name>S0G2K0_9BACT</name>
<proteinExistence type="predicted"/>
<dbReference type="PANTHER" id="PTHR46623">
    <property type="entry name" value="CARBOXYMETHYLENEBUTENOLIDASE-RELATED"/>
    <property type="match status" value="1"/>
</dbReference>
<dbReference type="InterPro" id="IPR029058">
    <property type="entry name" value="AB_hydrolase_fold"/>
</dbReference>
<evidence type="ECO:0008006" key="3">
    <source>
        <dbReference type="Google" id="ProtNLM"/>
    </source>
</evidence>
<accession>S0G2K0</accession>
<evidence type="ECO:0000313" key="1">
    <source>
        <dbReference type="EMBL" id="EMS78387.1"/>
    </source>
</evidence>
<dbReference type="Proteomes" id="UP000014216">
    <property type="component" value="Unassembled WGS sequence"/>
</dbReference>
<dbReference type="AlphaFoldDB" id="S0G2K0"/>
<gene>
    <name evidence="1" type="ORF">Dpo_8c00540</name>
</gene>
<dbReference type="InterPro" id="IPR051049">
    <property type="entry name" value="Dienelactone_hydrolase-like"/>
</dbReference>
<dbReference type="Gene3D" id="3.40.50.1820">
    <property type="entry name" value="alpha/beta hydrolase"/>
    <property type="match status" value="1"/>
</dbReference>
<keyword evidence="2" id="KW-1185">Reference proteome</keyword>
<dbReference type="SUPFAM" id="SSF53474">
    <property type="entry name" value="alpha/beta-Hydrolases"/>
    <property type="match status" value="1"/>
</dbReference>
<comment type="caution">
    <text evidence="1">The sequence shown here is derived from an EMBL/GenBank/DDBJ whole genome shotgun (WGS) entry which is preliminary data.</text>
</comment>